<protein>
    <recommendedName>
        <fullName evidence="3">endo-polygalacturonase</fullName>
        <ecNumber evidence="3">3.2.1.15</ecNumber>
    </recommendedName>
</protein>
<dbReference type="GO" id="GO:0004650">
    <property type="term" value="F:polygalacturonase activity"/>
    <property type="evidence" value="ECO:0007669"/>
    <property type="project" value="UniProtKB-EC"/>
</dbReference>
<evidence type="ECO:0000256" key="9">
    <source>
        <dbReference type="ARBA" id="ARBA00023316"/>
    </source>
</evidence>
<dbReference type="GO" id="GO:0009830">
    <property type="term" value="P:cell wall modification involved in abscission"/>
    <property type="evidence" value="ECO:0007669"/>
    <property type="project" value="UniProtKB-ARBA"/>
</dbReference>
<dbReference type="Gene3D" id="2.160.20.10">
    <property type="entry name" value="Single-stranded right-handed beta-helix, Pectin lyase-like"/>
    <property type="match status" value="1"/>
</dbReference>
<dbReference type="PROSITE" id="PS00502">
    <property type="entry name" value="POLYGALACTURONASE"/>
    <property type="match status" value="1"/>
</dbReference>
<evidence type="ECO:0000256" key="6">
    <source>
        <dbReference type="ARBA" id="ARBA00022729"/>
    </source>
</evidence>
<evidence type="ECO:0000256" key="10">
    <source>
        <dbReference type="ARBA" id="ARBA00034074"/>
    </source>
</evidence>
<name>A0A0S3SUB3_PHAAN</name>
<dbReference type="SMART" id="SM00710">
    <property type="entry name" value="PbH1"/>
    <property type="match status" value="4"/>
</dbReference>
<keyword evidence="8 12" id="KW-0326">Glycosidase</keyword>
<evidence type="ECO:0000313" key="14">
    <source>
        <dbReference type="Proteomes" id="UP000291084"/>
    </source>
</evidence>
<evidence type="ECO:0000256" key="11">
    <source>
        <dbReference type="PROSITE-ProRule" id="PRU10052"/>
    </source>
</evidence>
<dbReference type="SUPFAM" id="SSF51126">
    <property type="entry name" value="Pectin lyase-like"/>
    <property type="match status" value="1"/>
</dbReference>
<dbReference type="GO" id="GO:0009901">
    <property type="term" value="P:anther dehiscence"/>
    <property type="evidence" value="ECO:0007669"/>
    <property type="project" value="UniProtKB-ARBA"/>
</dbReference>
<gene>
    <name evidence="13" type="primary">Vigan.08G329800</name>
    <name evidence="13" type="ORF">VIGAN_08329800</name>
</gene>
<evidence type="ECO:0000256" key="12">
    <source>
        <dbReference type="RuleBase" id="RU361169"/>
    </source>
</evidence>
<dbReference type="InterPro" id="IPR011050">
    <property type="entry name" value="Pectin_lyase_fold/virulence"/>
</dbReference>
<comment type="catalytic activity">
    <reaction evidence="10">
        <text>(1,4-alpha-D-galacturonosyl)n+m + H2O = (1,4-alpha-D-galacturonosyl)n + (1,4-alpha-D-galacturonosyl)m.</text>
        <dbReference type="EC" id="3.2.1.15"/>
    </reaction>
</comment>
<reference evidence="13 14" key="1">
    <citation type="journal article" date="2015" name="Sci. Rep.">
        <title>The power of single molecule real-time sequencing technology in the de novo assembly of a eukaryotic genome.</title>
        <authorList>
            <person name="Sakai H."/>
            <person name="Naito K."/>
            <person name="Ogiso-Tanaka E."/>
            <person name="Takahashi Y."/>
            <person name="Iseki K."/>
            <person name="Muto C."/>
            <person name="Satou K."/>
            <person name="Teruya K."/>
            <person name="Shiroma A."/>
            <person name="Shimoji M."/>
            <person name="Hirano T."/>
            <person name="Itoh T."/>
            <person name="Kaga A."/>
            <person name="Tomooka N."/>
        </authorList>
    </citation>
    <scope>NUCLEOTIDE SEQUENCE [LARGE SCALE GENOMIC DNA]</scope>
    <source>
        <strain evidence="14">cv. Shumari</strain>
    </source>
</reference>
<keyword evidence="5" id="KW-0964">Secreted</keyword>
<dbReference type="FunFam" id="2.160.20.10:FF:000028">
    <property type="entry name" value="Polygalacturonase QRT2"/>
    <property type="match status" value="1"/>
</dbReference>
<accession>A0A0S3SUB3</accession>
<evidence type="ECO:0000256" key="5">
    <source>
        <dbReference type="ARBA" id="ARBA00022525"/>
    </source>
</evidence>
<dbReference type="Pfam" id="PF00295">
    <property type="entry name" value="Glyco_hydro_28"/>
    <property type="match status" value="1"/>
</dbReference>
<dbReference type="Proteomes" id="UP000291084">
    <property type="component" value="Chromosome 8"/>
</dbReference>
<evidence type="ECO:0000256" key="3">
    <source>
        <dbReference type="ARBA" id="ARBA00012736"/>
    </source>
</evidence>
<proteinExistence type="inferred from homology"/>
<dbReference type="PANTHER" id="PTHR31375">
    <property type="match status" value="1"/>
</dbReference>
<sequence>MKLLSTPLFKIPSILTFTQREIEETMALPRQHHLLLFLVAMLVSFAHSTVPEDPLRLFHEGSPKDKNFIMQSTNVFNFKSFGKLGHISSSLKMVNVNDYGARGDGKSDDTLAFKKAWEVACSYAGAVFVVPQKNYLLKPITFSGPCKSNIAVQISGTLVASDNPSDYSEDRTHWLMFDSVQKLSVNGGGTIDGNGNIWWQNSCKKNPKLPCKKAPTALTFYQCNYLTVEDLTIKNGQQMHVSFEESKNVIASGLTVTAPEDSPNTDGIHITNTQNIQISNTVIGTGDDCISIESGTMNVLATKITCGPGHGISIGSLGSAKSKDFVSGVMVNGAKFYGTTNGVRIKTWQGGSGSASNIKFQNIEMDKVTNPIIIDQNYCDQATPCKKQKSAVQIRNVLYENIKGTSASDVGVQFECSEKFPCKGIVLQNVELEREDGEGAKASCNSVQLSYRGDVNPQCP</sequence>
<comment type="similarity">
    <text evidence="2 12">Belongs to the glycosyl hydrolase 28 family.</text>
</comment>
<dbReference type="EMBL" id="AP015041">
    <property type="protein sequence ID" value="BAT96369.1"/>
    <property type="molecule type" value="Genomic_DNA"/>
</dbReference>
<evidence type="ECO:0000256" key="2">
    <source>
        <dbReference type="ARBA" id="ARBA00008834"/>
    </source>
</evidence>
<evidence type="ECO:0000256" key="8">
    <source>
        <dbReference type="ARBA" id="ARBA00023295"/>
    </source>
</evidence>
<evidence type="ECO:0000256" key="1">
    <source>
        <dbReference type="ARBA" id="ARBA00004191"/>
    </source>
</evidence>
<dbReference type="OrthoDB" id="187139at2759"/>
<keyword evidence="9" id="KW-0961">Cell wall biogenesis/degradation</keyword>
<evidence type="ECO:0000256" key="4">
    <source>
        <dbReference type="ARBA" id="ARBA00022512"/>
    </source>
</evidence>
<keyword evidence="4" id="KW-0134">Cell wall</keyword>
<dbReference type="GO" id="GO:0010047">
    <property type="term" value="P:fruit dehiscence"/>
    <property type="evidence" value="ECO:0007669"/>
    <property type="project" value="UniProtKB-ARBA"/>
</dbReference>
<evidence type="ECO:0000313" key="13">
    <source>
        <dbReference type="EMBL" id="BAT96369.1"/>
    </source>
</evidence>
<dbReference type="EC" id="3.2.1.15" evidence="3"/>
<dbReference type="InterPro" id="IPR006626">
    <property type="entry name" value="PbH1"/>
</dbReference>
<dbReference type="AlphaFoldDB" id="A0A0S3SUB3"/>
<keyword evidence="14" id="KW-1185">Reference proteome</keyword>
<feature type="active site" evidence="11">
    <location>
        <position position="310"/>
    </location>
</feature>
<dbReference type="InterPro" id="IPR000743">
    <property type="entry name" value="Glyco_hydro_28"/>
</dbReference>
<keyword evidence="6" id="KW-0732">Signal</keyword>
<organism evidence="13 14">
    <name type="scientific">Vigna angularis var. angularis</name>
    <dbReference type="NCBI Taxonomy" id="157739"/>
    <lineage>
        <taxon>Eukaryota</taxon>
        <taxon>Viridiplantae</taxon>
        <taxon>Streptophyta</taxon>
        <taxon>Embryophyta</taxon>
        <taxon>Tracheophyta</taxon>
        <taxon>Spermatophyta</taxon>
        <taxon>Magnoliopsida</taxon>
        <taxon>eudicotyledons</taxon>
        <taxon>Gunneridae</taxon>
        <taxon>Pentapetalae</taxon>
        <taxon>rosids</taxon>
        <taxon>fabids</taxon>
        <taxon>Fabales</taxon>
        <taxon>Fabaceae</taxon>
        <taxon>Papilionoideae</taxon>
        <taxon>50 kb inversion clade</taxon>
        <taxon>NPAAA clade</taxon>
        <taxon>indigoferoid/millettioid clade</taxon>
        <taxon>Phaseoleae</taxon>
        <taxon>Vigna</taxon>
    </lineage>
</organism>
<keyword evidence="7 12" id="KW-0378">Hydrolase</keyword>
<dbReference type="InterPro" id="IPR012334">
    <property type="entry name" value="Pectin_lyas_fold"/>
</dbReference>
<comment type="subcellular location">
    <subcellularLocation>
        <location evidence="1">Secreted</location>
        <location evidence="1">Cell wall</location>
    </subcellularLocation>
</comment>
<dbReference type="GO" id="GO:0005975">
    <property type="term" value="P:carbohydrate metabolic process"/>
    <property type="evidence" value="ECO:0007669"/>
    <property type="project" value="InterPro"/>
</dbReference>
<evidence type="ECO:0000256" key="7">
    <source>
        <dbReference type="ARBA" id="ARBA00022801"/>
    </source>
</evidence>